<name>A0A8S9P6H3_BRACR</name>
<sequence>MIPRATHKDDQKSQEDNIPLDLTLELSMCVKALVFFYNTSEFYQLVRVSVFETATKSSANLLLRREVLRYDLEGKHKVLCVSSEEYTDQPLILTLGAQESWRILTKGRFPMHRQLEDMGDASMGFCINIARLLGDDHDIIMSFDVK</sequence>
<evidence type="ECO:0000313" key="2">
    <source>
        <dbReference type="EMBL" id="KAF3511109.1"/>
    </source>
</evidence>
<dbReference type="Proteomes" id="UP000712600">
    <property type="component" value="Unassembled WGS sequence"/>
</dbReference>
<dbReference type="InterPro" id="IPR013187">
    <property type="entry name" value="F-box-assoc_dom_typ3"/>
</dbReference>
<proteinExistence type="predicted"/>
<organism evidence="2 3">
    <name type="scientific">Brassica cretica</name>
    <name type="common">Mustard</name>
    <dbReference type="NCBI Taxonomy" id="69181"/>
    <lineage>
        <taxon>Eukaryota</taxon>
        <taxon>Viridiplantae</taxon>
        <taxon>Streptophyta</taxon>
        <taxon>Embryophyta</taxon>
        <taxon>Tracheophyta</taxon>
        <taxon>Spermatophyta</taxon>
        <taxon>Magnoliopsida</taxon>
        <taxon>eudicotyledons</taxon>
        <taxon>Gunneridae</taxon>
        <taxon>Pentapetalae</taxon>
        <taxon>rosids</taxon>
        <taxon>malvids</taxon>
        <taxon>Brassicales</taxon>
        <taxon>Brassicaceae</taxon>
        <taxon>Brassiceae</taxon>
        <taxon>Brassica</taxon>
    </lineage>
</organism>
<feature type="domain" description="F-box associated beta-propeller type 3" evidence="1">
    <location>
        <begin position="66"/>
        <end position="146"/>
    </location>
</feature>
<dbReference type="EMBL" id="QGKX02001521">
    <property type="protein sequence ID" value="KAF3511109.1"/>
    <property type="molecule type" value="Genomic_DNA"/>
</dbReference>
<gene>
    <name evidence="2" type="ORF">F2Q69_00008238</name>
</gene>
<dbReference type="AlphaFoldDB" id="A0A8S9P6H3"/>
<reference evidence="2" key="1">
    <citation type="submission" date="2019-12" db="EMBL/GenBank/DDBJ databases">
        <title>Genome sequencing and annotation of Brassica cretica.</title>
        <authorList>
            <person name="Studholme D.J."/>
            <person name="Sarris P."/>
        </authorList>
    </citation>
    <scope>NUCLEOTIDE SEQUENCE</scope>
    <source>
        <strain evidence="2">PFS-109/04</strain>
        <tissue evidence="2">Leaf</tissue>
    </source>
</reference>
<dbReference type="Pfam" id="PF08268">
    <property type="entry name" value="FBA_3"/>
    <property type="match status" value="1"/>
</dbReference>
<evidence type="ECO:0000259" key="1">
    <source>
        <dbReference type="Pfam" id="PF08268"/>
    </source>
</evidence>
<evidence type="ECO:0000313" key="3">
    <source>
        <dbReference type="Proteomes" id="UP000712600"/>
    </source>
</evidence>
<comment type="caution">
    <text evidence="2">The sequence shown here is derived from an EMBL/GenBank/DDBJ whole genome shotgun (WGS) entry which is preliminary data.</text>
</comment>
<accession>A0A8S9P6H3</accession>
<dbReference type="OrthoDB" id="5314306at2759"/>
<protein>
    <recommendedName>
        <fullName evidence="1">F-box associated beta-propeller type 3 domain-containing protein</fullName>
    </recommendedName>
</protein>